<feature type="transmembrane region" description="Helical" evidence="1">
    <location>
        <begin position="86"/>
        <end position="106"/>
    </location>
</feature>
<evidence type="ECO:0000256" key="1">
    <source>
        <dbReference type="SAM" id="Phobius"/>
    </source>
</evidence>
<dbReference type="HOGENOM" id="CLU_1853643_0_0_11"/>
<name>E9SXR9_RHOHA</name>
<reference evidence="2" key="1">
    <citation type="submission" date="2011-01" db="EMBL/GenBank/DDBJ databases">
        <authorList>
            <person name="Muzny D."/>
            <person name="Qin X."/>
            <person name="Buhay C."/>
            <person name="Dugan-Rocha S."/>
            <person name="Ding Y."/>
            <person name="Chen G."/>
            <person name="Hawes A."/>
            <person name="Holder M."/>
            <person name="Jhangiani S."/>
            <person name="Johnson A."/>
            <person name="Khan Z."/>
            <person name="Li Z."/>
            <person name="Liu W."/>
            <person name="Liu X."/>
            <person name="Perez L."/>
            <person name="Shen H."/>
            <person name="Wang Q."/>
            <person name="Watt J."/>
            <person name="Xi L."/>
            <person name="Xin Y."/>
            <person name="Zhou J."/>
            <person name="Deng J."/>
            <person name="Jiang H."/>
            <person name="Liu Y."/>
            <person name="Qu J."/>
            <person name="Song X.-Z."/>
            <person name="Zhang L."/>
            <person name="Villasana D."/>
            <person name="Johnson A."/>
            <person name="Liu J."/>
            <person name="Liyanage D."/>
            <person name="Lorensuhewa L."/>
            <person name="Robinson T."/>
            <person name="Song A."/>
            <person name="Song B.-B."/>
            <person name="Dinh H."/>
            <person name="Thornton R."/>
            <person name="Coyle M."/>
            <person name="Francisco L."/>
            <person name="Jackson L."/>
            <person name="Javaid M."/>
            <person name="Korchina V."/>
            <person name="Kovar C."/>
            <person name="Mata R."/>
            <person name="Mathew T."/>
            <person name="Ngo R."/>
            <person name="Nguyen L."/>
            <person name="Nguyen N."/>
            <person name="Okwuonu G."/>
            <person name="Ongeri F."/>
            <person name="Pham C."/>
            <person name="Simmons D."/>
            <person name="Wilczek-Boney K."/>
            <person name="Hale W."/>
            <person name="Jakkamsetti A."/>
            <person name="Pham P."/>
            <person name="Ruth R."/>
            <person name="San Lucas F."/>
            <person name="Warren J."/>
            <person name="Zhang J."/>
            <person name="Zhao Z."/>
            <person name="Zhou C."/>
            <person name="Zhu D."/>
            <person name="Lee S."/>
            <person name="Bess C."/>
            <person name="Blankenburg K."/>
            <person name="Forbes L."/>
            <person name="Fu Q."/>
            <person name="Gubbala S."/>
            <person name="Hirani K."/>
            <person name="Jayaseelan J.C."/>
            <person name="Lara F."/>
            <person name="Munidasa M."/>
            <person name="Palculict T."/>
            <person name="Patil S."/>
            <person name="Pu L.-L."/>
            <person name="Saada N."/>
            <person name="Tang L."/>
            <person name="Weissenberger G."/>
            <person name="Zhu Y."/>
            <person name="Hemphill L."/>
            <person name="Shang Y."/>
            <person name="Youmans B."/>
            <person name="Ayvaz T."/>
            <person name="Ross M."/>
            <person name="Santibanez J."/>
            <person name="Aqrawi P."/>
            <person name="Gross S."/>
            <person name="Joshi V."/>
            <person name="Fowler G."/>
            <person name="Nazareth L."/>
            <person name="Reid J."/>
            <person name="Worley K."/>
            <person name="Petrosino J."/>
            <person name="Highlander S."/>
            <person name="Gibbs R."/>
        </authorList>
    </citation>
    <scope>NUCLEOTIDE SEQUENCE [LARGE SCALE GENOMIC DNA]</scope>
    <source>
        <strain evidence="2">ATCC 33707</strain>
    </source>
</reference>
<organism evidence="2 3">
    <name type="scientific">Prescottella equi ATCC 33707</name>
    <dbReference type="NCBI Taxonomy" id="525370"/>
    <lineage>
        <taxon>Bacteria</taxon>
        <taxon>Bacillati</taxon>
        <taxon>Actinomycetota</taxon>
        <taxon>Actinomycetes</taxon>
        <taxon>Mycobacteriales</taxon>
        <taxon>Nocardiaceae</taxon>
        <taxon>Prescottella</taxon>
    </lineage>
</organism>
<dbReference type="STRING" id="43767.A6I91_19115"/>
<gene>
    <name evidence="2" type="ORF">HMPREF0724_11134</name>
</gene>
<protein>
    <submittedName>
        <fullName evidence="2">Uncharacterized protein</fullName>
    </submittedName>
</protein>
<dbReference type="Proteomes" id="UP000004245">
    <property type="component" value="Unassembled WGS sequence"/>
</dbReference>
<proteinExistence type="predicted"/>
<dbReference type="AlphaFoldDB" id="E9SXR9"/>
<sequence length="144" mass="15429">MAVLLRTSQKIGVDVRDYLLGGFLEILSKSLSRLVDAPAVRTEWPLCEYCERKRRRHLRGAAVVSTVGIVLVVVAMALAVADLRGVVATTAFLSGLIAQPVAVLLLQAVRPQKLLHATATPDGSAVIVTDPHPAFAAAVRDLQR</sequence>
<keyword evidence="3" id="KW-1185">Reference proteome</keyword>
<accession>E9SXR9</accession>
<dbReference type="EMBL" id="ADNW02000006">
    <property type="protein sequence ID" value="EGD25353.1"/>
    <property type="molecule type" value="Genomic_DNA"/>
</dbReference>
<evidence type="ECO:0000313" key="3">
    <source>
        <dbReference type="Proteomes" id="UP000004245"/>
    </source>
</evidence>
<comment type="caution">
    <text evidence="2">The sequence shown here is derived from an EMBL/GenBank/DDBJ whole genome shotgun (WGS) entry which is preliminary data.</text>
</comment>
<keyword evidence="1" id="KW-0812">Transmembrane</keyword>
<keyword evidence="1" id="KW-1133">Transmembrane helix</keyword>
<keyword evidence="1" id="KW-0472">Membrane</keyword>
<evidence type="ECO:0000313" key="2">
    <source>
        <dbReference type="EMBL" id="EGD25353.1"/>
    </source>
</evidence>
<feature type="transmembrane region" description="Helical" evidence="1">
    <location>
        <begin position="61"/>
        <end position="80"/>
    </location>
</feature>